<keyword evidence="2" id="KW-1185">Reference proteome</keyword>
<dbReference type="Proteomes" id="UP000826234">
    <property type="component" value="Unassembled WGS sequence"/>
</dbReference>
<accession>A0ABQ7SQP4</accession>
<evidence type="ECO:0000313" key="1">
    <source>
        <dbReference type="EMBL" id="KAH0619653.1"/>
    </source>
</evidence>
<dbReference type="EMBL" id="JAIPUX010003776">
    <property type="protein sequence ID" value="KAH0619653.1"/>
    <property type="molecule type" value="Genomic_DNA"/>
</dbReference>
<proteinExistence type="predicted"/>
<protein>
    <submittedName>
        <fullName evidence="1">Uncharacterized protein</fullName>
    </submittedName>
</protein>
<organism evidence="1 2">
    <name type="scientific">Phrynosoma platyrhinos</name>
    <name type="common">Desert horned lizard</name>
    <dbReference type="NCBI Taxonomy" id="52577"/>
    <lineage>
        <taxon>Eukaryota</taxon>
        <taxon>Metazoa</taxon>
        <taxon>Chordata</taxon>
        <taxon>Craniata</taxon>
        <taxon>Vertebrata</taxon>
        <taxon>Euteleostomi</taxon>
        <taxon>Lepidosauria</taxon>
        <taxon>Squamata</taxon>
        <taxon>Bifurcata</taxon>
        <taxon>Unidentata</taxon>
        <taxon>Episquamata</taxon>
        <taxon>Toxicofera</taxon>
        <taxon>Iguania</taxon>
        <taxon>Phrynosomatidae</taxon>
        <taxon>Phrynosomatinae</taxon>
        <taxon>Phrynosoma</taxon>
    </lineage>
</organism>
<name>A0ABQ7SQP4_PHRPL</name>
<reference evidence="1 2" key="1">
    <citation type="journal article" date="2022" name="Gigascience">
        <title>A chromosome-level genome assembly and annotation of the desert horned lizard, Phrynosoma platyrhinos, provides insight into chromosomal rearrangements among reptiles.</title>
        <authorList>
            <person name="Koochekian N."/>
            <person name="Ascanio A."/>
            <person name="Farleigh K."/>
            <person name="Card D.C."/>
            <person name="Schield D.R."/>
            <person name="Castoe T.A."/>
            <person name="Jezkova T."/>
        </authorList>
    </citation>
    <scope>NUCLEOTIDE SEQUENCE [LARGE SCALE GENOMIC DNA]</scope>
    <source>
        <strain evidence="1">NK-2021</strain>
    </source>
</reference>
<evidence type="ECO:0000313" key="2">
    <source>
        <dbReference type="Proteomes" id="UP000826234"/>
    </source>
</evidence>
<comment type="caution">
    <text evidence="1">The sequence shown here is derived from an EMBL/GenBank/DDBJ whole genome shotgun (WGS) entry which is preliminary data.</text>
</comment>
<sequence length="84" mass="9358">MAGCLMDLRKFYKPKLAAPLRMEMNPYTVQQDMNATSSTLAMLLRASPIGASASSYVELLMGGIYGLNIIRNTLEAVPIMWWVM</sequence>
<gene>
    <name evidence="1" type="ORF">JD844_000501</name>
</gene>